<evidence type="ECO:0000313" key="1">
    <source>
        <dbReference type="EMBL" id="KAK0472853.1"/>
    </source>
</evidence>
<comment type="caution">
    <text evidence="1">The sequence shown here is derived from an EMBL/GenBank/DDBJ whole genome shotgun (WGS) entry which is preliminary data.</text>
</comment>
<organism evidence="1 2">
    <name type="scientific">Armillaria novae-zelandiae</name>
    <dbReference type="NCBI Taxonomy" id="153914"/>
    <lineage>
        <taxon>Eukaryota</taxon>
        <taxon>Fungi</taxon>
        <taxon>Dikarya</taxon>
        <taxon>Basidiomycota</taxon>
        <taxon>Agaricomycotina</taxon>
        <taxon>Agaricomycetes</taxon>
        <taxon>Agaricomycetidae</taxon>
        <taxon>Agaricales</taxon>
        <taxon>Marasmiineae</taxon>
        <taxon>Physalacriaceae</taxon>
        <taxon>Armillaria</taxon>
    </lineage>
</organism>
<protein>
    <submittedName>
        <fullName evidence="1">Uncharacterized protein</fullName>
    </submittedName>
</protein>
<reference evidence="1" key="1">
    <citation type="submission" date="2023-06" db="EMBL/GenBank/DDBJ databases">
        <authorList>
            <consortium name="Lawrence Berkeley National Laboratory"/>
            <person name="Ahrendt S."/>
            <person name="Sahu N."/>
            <person name="Indic B."/>
            <person name="Wong-Bajracharya J."/>
            <person name="Merenyi Z."/>
            <person name="Ke H.-M."/>
            <person name="Monk M."/>
            <person name="Kocsube S."/>
            <person name="Drula E."/>
            <person name="Lipzen A."/>
            <person name="Balint B."/>
            <person name="Henrissat B."/>
            <person name="Andreopoulos B."/>
            <person name="Martin F.M."/>
            <person name="Harder C.B."/>
            <person name="Rigling D."/>
            <person name="Ford K.L."/>
            <person name="Foster G.D."/>
            <person name="Pangilinan J."/>
            <person name="Papanicolaou A."/>
            <person name="Barry K."/>
            <person name="LaButti K."/>
            <person name="Viragh M."/>
            <person name="Koriabine M."/>
            <person name="Yan M."/>
            <person name="Riley R."/>
            <person name="Champramary S."/>
            <person name="Plett K.L."/>
            <person name="Tsai I.J."/>
            <person name="Slot J."/>
            <person name="Sipos G."/>
            <person name="Plett J."/>
            <person name="Nagy L.G."/>
            <person name="Grigoriev I.V."/>
        </authorList>
    </citation>
    <scope>NUCLEOTIDE SEQUENCE</scope>
    <source>
        <strain evidence="1">ICMP 16352</strain>
    </source>
</reference>
<dbReference type="Proteomes" id="UP001175227">
    <property type="component" value="Unassembled WGS sequence"/>
</dbReference>
<dbReference type="AlphaFoldDB" id="A0AA39NWS7"/>
<evidence type="ECO:0000313" key="2">
    <source>
        <dbReference type="Proteomes" id="UP001175227"/>
    </source>
</evidence>
<sequence length="286" mass="32582">MSSTSPIPSSLPIELIEEILDYTFKEFFTTHCEDTTGPPIIPIQVGHKVRTNLGSPVIEISTYLNLIQQISVLLSSTHMDKPIEIYSDDELTTNPDWIESDWINVGKKYINVPKTVTHEHERLLFGEWFWGSMVQWKQACMAFSDWSEAMKWLEKTPTSVSAIEEDNTKQTILSLLNKVSWQGTTPGIQTKVNNHALTDVLGDKLLGMWTLDAMLAKLRLQLKYNGDTSTIIPPMEFLTYLKNRNDTPTILLWQMDTNENSLQYKSISQAHQKSAMQAYPSIQVSI</sequence>
<name>A0AA39NWS7_9AGAR</name>
<gene>
    <name evidence="1" type="ORF">IW261DRAFT_1424009</name>
</gene>
<dbReference type="EMBL" id="JAUEPR010000037">
    <property type="protein sequence ID" value="KAK0472853.1"/>
    <property type="molecule type" value="Genomic_DNA"/>
</dbReference>
<keyword evidence="2" id="KW-1185">Reference proteome</keyword>
<accession>A0AA39NWS7</accession>
<proteinExistence type="predicted"/>